<organism evidence="1 2">
    <name type="scientific">Pyrrhoderma noxium</name>
    <dbReference type="NCBI Taxonomy" id="2282107"/>
    <lineage>
        <taxon>Eukaryota</taxon>
        <taxon>Fungi</taxon>
        <taxon>Dikarya</taxon>
        <taxon>Basidiomycota</taxon>
        <taxon>Agaricomycotina</taxon>
        <taxon>Agaricomycetes</taxon>
        <taxon>Hymenochaetales</taxon>
        <taxon>Hymenochaetaceae</taxon>
        <taxon>Pyrrhoderma</taxon>
    </lineage>
</organism>
<dbReference type="InParanoid" id="A0A286U713"/>
<dbReference type="AlphaFoldDB" id="A0A286U713"/>
<dbReference type="GO" id="GO:0032259">
    <property type="term" value="P:methylation"/>
    <property type="evidence" value="ECO:0007669"/>
    <property type="project" value="UniProtKB-KW"/>
</dbReference>
<dbReference type="OrthoDB" id="2013972at2759"/>
<dbReference type="CDD" id="cd02440">
    <property type="entry name" value="AdoMet_MTases"/>
    <property type="match status" value="1"/>
</dbReference>
<reference evidence="1 2" key="1">
    <citation type="journal article" date="2017" name="Mol. Ecol.">
        <title>Comparative and population genomic landscape of Phellinus noxius: A hypervariable fungus causing root rot in trees.</title>
        <authorList>
            <person name="Chung C.L."/>
            <person name="Lee T.J."/>
            <person name="Akiba M."/>
            <person name="Lee H.H."/>
            <person name="Kuo T.H."/>
            <person name="Liu D."/>
            <person name="Ke H.M."/>
            <person name="Yokoi T."/>
            <person name="Roa M.B."/>
            <person name="Lu M.J."/>
            <person name="Chang Y.Y."/>
            <person name="Ann P.J."/>
            <person name="Tsai J.N."/>
            <person name="Chen C.Y."/>
            <person name="Tzean S.S."/>
            <person name="Ota Y."/>
            <person name="Hattori T."/>
            <person name="Sahashi N."/>
            <person name="Liou R.F."/>
            <person name="Kikuchi T."/>
            <person name="Tsai I.J."/>
        </authorList>
    </citation>
    <scope>NUCLEOTIDE SEQUENCE [LARGE SCALE GENOMIC DNA]</scope>
    <source>
        <strain evidence="1 2">FFPRI411160</strain>
    </source>
</reference>
<keyword evidence="1" id="KW-0489">Methyltransferase</keyword>
<keyword evidence="2" id="KW-1185">Reference proteome</keyword>
<protein>
    <submittedName>
        <fullName evidence="1">S-adenosyl-L-methionine-dependent methyltransferase</fullName>
    </submittedName>
</protein>
<dbReference type="PANTHER" id="PTHR43464">
    <property type="entry name" value="METHYLTRANSFERASE"/>
    <property type="match status" value="1"/>
</dbReference>
<dbReference type="PANTHER" id="PTHR43464:SF92">
    <property type="entry name" value="SLR1071 PROTEIN"/>
    <property type="match status" value="1"/>
</dbReference>
<dbReference type="EMBL" id="NBII01000010">
    <property type="protein sequence ID" value="PAV15360.1"/>
    <property type="molecule type" value="Genomic_DNA"/>
</dbReference>
<proteinExistence type="predicted"/>
<sequence length="342" mass="37841">MMSVAVSRPHDGLKDLHGRGMNIRSDVYKLPVDEEEHNRLTIQHRIWKLMLGGSTGLYPPDVEPIVKQLLKPTTGSADSPSVLDLGSGSGIWAAEMAAMHPNVTVVGIDLAEPKLLTIPKNCRFLIADFTKDLEEFAETFDIVHCRCVAGHVIDRTGLLRQIAKLLKPGGLLLLGDGNLQIFSSDRTVVSPASSLDFIGVADKPEPASRDPIYIALWLEQVIKYMLTNTLDPDHAGGGFLDTLVTSEPALEYFGGRAYYSPIRPEGENSGSPSRIAQELSALTERNMLNFLAASRPILLSRGLPHETVDEWQARARKDILEPGVYWSMRWNLVWALKRRIEA</sequence>
<dbReference type="GO" id="GO:0008168">
    <property type="term" value="F:methyltransferase activity"/>
    <property type="evidence" value="ECO:0007669"/>
    <property type="project" value="UniProtKB-KW"/>
</dbReference>
<dbReference type="SUPFAM" id="SSF53335">
    <property type="entry name" value="S-adenosyl-L-methionine-dependent methyltransferases"/>
    <property type="match status" value="1"/>
</dbReference>
<dbReference type="STRING" id="2282107.A0A286U713"/>
<name>A0A286U713_9AGAM</name>
<keyword evidence="1" id="KW-0808">Transferase</keyword>
<evidence type="ECO:0000313" key="1">
    <source>
        <dbReference type="EMBL" id="PAV15360.1"/>
    </source>
</evidence>
<dbReference type="InterPro" id="IPR029063">
    <property type="entry name" value="SAM-dependent_MTases_sf"/>
</dbReference>
<accession>A0A286U713</accession>
<dbReference type="Proteomes" id="UP000217199">
    <property type="component" value="Unassembled WGS sequence"/>
</dbReference>
<evidence type="ECO:0000313" key="2">
    <source>
        <dbReference type="Proteomes" id="UP000217199"/>
    </source>
</evidence>
<comment type="caution">
    <text evidence="1">The sequence shown here is derived from an EMBL/GenBank/DDBJ whole genome shotgun (WGS) entry which is preliminary data.</text>
</comment>
<gene>
    <name evidence="1" type="ORF">PNOK_0912300</name>
</gene>
<dbReference type="Gene3D" id="3.40.50.150">
    <property type="entry name" value="Vaccinia Virus protein VP39"/>
    <property type="match status" value="1"/>
</dbReference>
<dbReference type="Pfam" id="PF13489">
    <property type="entry name" value="Methyltransf_23"/>
    <property type="match status" value="1"/>
</dbReference>